<evidence type="ECO:0000313" key="3">
    <source>
        <dbReference type="Proteomes" id="UP001371456"/>
    </source>
</evidence>
<evidence type="ECO:0000313" key="2">
    <source>
        <dbReference type="EMBL" id="KAK6795118.1"/>
    </source>
</evidence>
<feature type="compositionally biased region" description="Polar residues" evidence="1">
    <location>
        <begin position="56"/>
        <end position="73"/>
    </location>
</feature>
<dbReference type="Proteomes" id="UP001371456">
    <property type="component" value="Unassembled WGS sequence"/>
</dbReference>
<dbReference type="AlphaFoldDB" id="A0AAN8YN96"/>
<name>A0AAN8YN96_SOLBU</name>
<comment type="caution">
    <text evidence="2">The sequence shown here is derived from an EMBL/GenBank/DDBJ whole genome shotgun (WGS) entry which is preliminary data.</text>
</comment>
<protein>
    <submittedName>
        <fullName evidence="2">Uncharacterized protein</fullName>
    </submittedName>
</protein>
<dbReference type="SUPFAM" id="SSF56219">
    <property type="entry name" value="DNase I-like"/>
    <property type="match status" value="1"/>
</dbReference>
<dbReference type="EMBL" id="JBANQN010000003">
    <property type="protein sequence ID" value="KAK6795118.1"/>
    <property type="molecule type" value="Genomic_DNA"/>
</dbReference>
<feature type="region of interest" description="Disordered" evidence="1">
    <location>
        <begin position="36"/>
        <end position="91"/>
    </location>
</feature>
<keyword evidence="3" id="KW-1185">Reference proteome</keyword>
<reference evidence="2 3" key="1">
    <citation type="submission" date="2024-02" db="EMBL/GenBank/DDBJ databases">
        <title>de novo genome assembly of Solanum bulbocastanum strain 11H21.</title>
        <authorList>
            <person name="Hosaka A.J."/>
        </authorList>
    </citation>
    <scope>NUCLEOTIDE SEQUENCE [LARGE SCALE GENOMIC DNA]</scope>
    <source>
        <tissue evidence="2">Young leaves</tissue>
    </source>
</reference>
<evidence type="ECO:0000256" key="1">
    <source>
        <dbReference type="SAM" id="MobiDB-lite"/>
    </source>
</evidence>
<organism evidence="2 3">
    <name type="scientific">Solanum bulbocastanum</name>
    <name type="common">Wild potato</name>
    <dbReference type="NCBI Taxonomy" id="147425"/>
    <lineage>
        <taxon>Eukaryota</taxon>
        <taxon>Viridiplantae</taxon>
        <taxon>Streptophyta</taxon>
        <taxon>Embryophyta</taxon>
        <taxon>Tracheophyta</taxon>
        <taxon>Spermatophyta</taxon>
        <taxon>Magnoliopsida</taxon>
        <taxon>eudicotyledons</taxon>
        <taxon>Gunneridae</taxon>
        <taxon>Pentapetalae</taxon>
        <taxon>asterids</taxon>
        <taxon>lamiids</taxon>
        <taxon>Solanales</taxon>
        <taxon>Solanaceae</taxon>
        <taxon>Solanoideae</taxon>
        <taxon>Solaneae</taxon>
        <taxon>Solanum</taxon>
    </lineage>
</organism>
<sequence length="383" mass="42884">MSRLLSCFSCRRRHSTTPPPPRPPSLPQRLIFNNINLDSTTSTPSPPPPPSSPSSLSQQLIFNSSNFNSTTLAPPSPPPMPQPLIFSSNISDQPPQSWLEMGLSGHSVTFNFYLTNNQEIVIDMQDHAFLAQIITEGLRLGIEAYRNDMNLDNPEIPFFHPEQPEGSVLAPSIQSQINPSVSLIQVPTSNISSATHDSTPQIEQDTTPLPSMALQNGIRPMMYVLNSVKSFIIEEEYIKKYILKCPVRLKKCTMDIRVTTDSNSKKKSVVLLVPTLVNLPDDEDEEPPKMSLMIWNCRGSEHSDFHISFRSMLDYYRPTMILLLETQMTHHQHLADDFSFSDIANVPAIEGCGGMALVWKKEFVAVDGLVINNEEIHCTINVQ</sequence>
<gene>
    <name evidence="2" type="ORF">RDI58_008571</name>
</gene>
<accession>A0AAN8YN96</accession>
<proteinExistence type="predicted"/>
<dbReference type="InterPro" id="IPR036691">
    <property type="entry name" value="Endo/exonu/phosph_ase_sf"/>
</dbReference>
<dbReference type="PANTHER" id="PTHR35218">
    <property type="entry name" value="RNASE H DOMAIN-CONTAINING PROTEIN"/>
    <property type="match status" value="1"/>
</dbReference>
<dbReference type="PANTHER" id="PTHR35218:SF8">
    <property type="entry name" value="ENDONUCLEASE_EXONUCLEASE_PHOSPHATASE"/>
    <property type="match status" value="1"/>
</dbReference>